<dbReference type="GO" id="GO:0016887">
    <property type="term" value="F:ATP hydrolysis activity"/>
    <property type="evidence" value="ECO:0007669"/>
    <property type="project" value="InterPro"/>
</dbReference>
<evidence type="ECO:0000256" key="3">
    <source>
        <dbReference type="ARBA" id="ARBA00023271"/>
    </source>
</evidence>
<dbReference type="Gene3D" id="3.40.50.300">
    <property type="entry name" value="P-loop containing nucleotide triphosphate hydrolases"/>
    <property type="match status" value="1"/>
</dbReference>
<dbReference type="SUPFAM" id="SSF52540">
    <property type="entry name" value="P-loop containing nucleoside triphosphate hydrolases"/>
    <property type="match status" value="1"/>
</dbReference>
<sequence length="800" mass="82692">MPVLLPNGTVARIEYFPLVDWAPLFMASVAGAQALEVDISNTTELVAHLEHESSGVTTRLIAMMEEQGKEWQAAAQLQLVAQVAASEADVVLAKVEAARERLQHRRRAAAAAEAARNVTRAAEARSVRAVAARRAQLQLEVAAAAASDARAADARMEAARRGAERAALAAAARADAAAARAAADVRRAAAAAHASESAAAARANEGIGLARVAAQGAGGPRARAHAIVMELIGAADRERARAVVAELFALAARAAAALLENPAVAARAALLALALMAAALAARAAARGAAEAAERHFAKPALVRETSRSGSLAAEALSWVVPGVVAAAWRRRRQRRRRAAAALGDGGGGSGGIEGVVVNAALEERLAGVVEGVRGARERGAPLRHVLLHGPPGTGKTLIARRLAQLCGLDFAIMSGGDLAPLGNVAVSALHRLLDWARNCPRGMVLVIDEAEACAGDRRLRRLRMGEAALNCLNTLLYHTSEPSARFMLVLTTSRPSDLEEAILDRVDDMIELPLPERAQRRRMCDMFYNTYIARHSIQQRSTQRGSLLQRLWAPSQAPWALLGAIAAALNTARLAAADGPRPRLGANAAALNTARLAAAEALGAIAAALGAALCAAAERLHNCLWAPLQGLIDTSAMAYGAAAADDLARRSSALFSIRTAGAHQHGRDGLIDTSAVAYDAAAADDLARRSAGLSGRDIAKLVLAAQAAAYGSDACALTPPLWRAVVDWKLREYARTQRGSLYASAAAAAATAAARAAPSGGEGGGGGRRGGGGGAPPEVTRLAEVGASDESTPEETRGS</sequence>
<evidence type="ECO:0000256" key="4">
    <source>
        <dbReference type="SAM" id="MobiDB-lite"/>
    </source>
</evidence>
<dbReference type="OrthoDB" id="199596at2759"/>
<feature type="compositionally biased region" description="Gly residues" evidence="4">
    <location>
        <begin position="761"/>
        <end position="776"/>
    </location>
</feature>
<evidence type="ECO:0000256" key="1">
    <source>
        <dbReference type="ARBA" id="ARBA00004436"/>
    </source>
</evidence>
<evidence type="ECO:0000313" key="7">
    <source>
        <dbReference type="Proteomes" id="UP000664859"/>
    </source>
</evidence>
<dbReference type="InterPro" id="IPR003593">
    <property type="entry name" value="AAA+_ATPase"/>
</dbReference>
<dbReference type="PANTHER" id="PTHR23075:SF0">
    <property type="entry name" value="ATPASE FAMILY AAA DOMAIN-CONTAINING PROTEIN 3"/>
    <property type="match status" value="1"/>
</dbReference>
<feature type="region of interest" description="Disordered" evidence="4">
    <location>
        <begin position="756"/>
        <end position="800"/>
    </location>
</feature>
<dbReference type="GO" id="GO:0005524">
    <property type="term" value="F:ATP binding"/>
    <property type="evidence" value="ECO:0007669"/>
    <property type="project" value="InterPro"/>
</dbReference>
<keyword evidence="7" id="KW-1185">Reference proteome</keyword>
<dbReference type="EMBL" id="JAFCMP010000025">
    <property type="protein sequence ID" value="KAG5190914.1"/>
    <property type="molecule type" value="Genomic_DNA"/>
</dbReference>
<dbReference type="AlphaFoldDB" id="A0A836CML0"/>
<comment type="subcellular location">
    <subcellularLocation>
        <location evidence="1">Mitochondrion matrix</location>
        <location evidence="1">Mitochondrion nucleoid</location>
    </subcellularLocation>
</comment>
<gene>
    <name evidence="6" type="ORF">JKP88DRAFT_352483</name>
</gene>
<dbReference type="PANTHER" id="PTHR23075">
    <property type="entry name" value="PUTATIVE ATP-ASE"/>
    <property type="match status" value="1"/>
</dbReference>
<dbReference type="GO" id="GO:0008270">
    <property type="term" value="F:zinc ion binding"/>
    <property type="evidence" value="ECO:0007669"/>
    <property type="project" value="TreeGrafter"/>
</dbReference>
<organism evidence="6 7">
    <name type="scientific">Tribonema minus</name>
    <dbReference type="NCBI Taxonomy" id="303371"/>
    <lineage>
        <taxon>Eukaryota</taxon>
        <taxon>Sar</taxon>
        <taxon>Stramenopiles</taxon>
        <taxon>Ochrophyta</taxon>
        <taxon>PX clade</taxon>
        <taxon>Xanthophyceae</taxon>
        <taxon>Tribonematales</taxon>
        <taxon>Tribonemataceae</taxon>
        <taxon>Tribonema</taxon>
    </lineage>
</organism>
<evidence type="ECO:0000256" key="2">
    <source>
        <dbReference type="ARBA" id="ARBA00023054"/>
    </source>
</evidence>
<proteinExistence type="predicted"/>
<keyword evidence="2" id="KW-0175">Coiled coil</keyword>
<protein>
    <recommendedName>
        <fullName evidence="5">AAA+ ATPase domain-containing protein</fullName>
    </recommendedName>
</protein>
<keyword evidence="3" id="KW-1135">Mitochondrion nucleoid</keyword>
<feature type="domain" description="AAA+ ATPase" evidence="5">
    <location>
        <begin position="382"/>
        <end position="517"/>
    </location>
</feature>
<dbReference type="GO" id="GO:0042645">
    <property type="term" value="C:mitochondrial nucleoid"/>
    <property type="evidence" value="ECO:0007669"/>
    <property type="project" value="UniProtKB-SubCell"/>
</dbReference>
<dbReference type="SMART" id="SM00382">
    <property type="entry name" value="AAA"/>
    <property type="match status" value="1"/>
</dbReference>
<reference evidence="6" key="1">
    <citation type="submission" date="2021-02" db="EMBL/GenBank/DDBJ databases">
        <title>First Annotated Genome of the Yellow-green Alga Tribonema minus.</title>
        <authorList>
            <person name="Mahan K.M."/>
        </authorList>
    </citation>
    <scope>NUCLEOTIDE SEQUENCE</scope>
    <source>
        <strain evidence="6">UTEX B ZZ1240</strain>
    </source>
</reference>
<dbReference type="InterPro" id="IPR003959">
    <property type="entry name" value="ATPase_AAA_core"/>
</dbReference>
<evidence type="ECO:0000259" key="5">
    <source>
        <dbReference type="SMART" id="SM00382"/>
    </source>
</evidence>
<dbReference type="Pfam" id="PF00004">
    <property type="entry name" value="AAA"/>
    <property type="match status" value="1"/>
</dbReference>
<keyword evidence="3" id="KW-0496">Mitochondrion</keyword>
<evidence type="ECO:0000313" key="6">
    <source>
        <dbReference type="EMBL" id="KAG5190914.1"/>
    </source>
</evidence>
<comment type="caution">
    <text evidence="6">The sequence shown here is derived from an EMBL/GenBank/DDBJ whole genome shotgun (WGS) entry which is preliminary data.</text>
</comment>
<dbReference type="GO" id="GO:0007005">
    <property type="term" value="P:mitochondrion organization"/>
    <property type="evidence" value="ECO:0007669"/>
    <property type="project" value="TreeGrafter"/>
</dbReference>
<dbReference type="Proteomes" id="UP000664859">
    <property type="component" value="Unassembled WGS sequence"/>
</dbReference>
<accession>A0A836CML0</accession>
<name>A0A836CML0_9STRA</name>
<dbReference type="InterPro" id="IPR027417">
    <property type="entry name" value="P-loop_NTPase"/>
</dbReference>